<organism evidence="1">
    <name type="scientific">marine sediment metagenome</name>
    <dbReference type="NCBI Taxonomy" id="412755"/>
    <lineage>
        <taxon>unclassified sequences</taxon>
        <taxon>metagenomes</taxon>
        <taxon>ecological metagenomes</taxon>
    </lineage>
</organism>
<dbReference type="EMBL" id="BARS01040877">
    <property type="protein sequence ID" value="GAG40265.1"/>
    <property type="molecule type" value="Genomic_DNA"/>
</dbReference>
<sequence length="50" mass="5674">MLLKKNEKMIIVFDGILVSVDAHDVMSQELVAEWPPKVDADKMCNKAEGW</sequence>
<proteinExistence type="predicted"/>
<comment type="caution">
    <text evidence="1">The sequence shown here is derived from an EMBL/GenBank/DDBJ whole genome shotgun (WGS) entry which is preliminary data.</text>
</comment>
<name>X0XB09_9ZZZZ</name>
<reference evidence="1" key="1">
    <citation type="journal article" date="2014" name="Front. Microbiol.">
        <title>High frequency of phylogenetically diverse reductive dehalogenase-homologous genes in deep subseafloor sedimentary metagenomes.</title>
        <authorList>
            <person name="Kawai M."/>
            <person name="Futagami T."/>
            <person name="Toyoda A."/>
            <person name="Takaki Y."/>
            <person name="Nishi S."/>
            <person name="Hori S."/>
            <person name="Arai W."/>
            <person name="Tsubouchi T."/>
            <person name="Morono Y."/>
            <person name="Uchiyama I."/>
            <person name="Ito T."/>
            <person name="Fujiyama A."/>
            <person name="Inagaki F."/>
            <person name="Takami H."/>
        </authorList>
    </citation>
    <scope>NUCLEOTIDE SEQUENCE</scope>
    <source>
        <strain evidence="1">Expedition CK06-06</strain>
    </source>
</reference>
<gene>
    <name evidence="1" type="ORF">S01H1_62254</name>
</gene>
<evidence type="ECO:0000313" key="1">
    <source>
        <dbReference type="EMBL" id="GAG40265.1"/>
    </source>
</evidence>
<accession>X0XB09</accession>
<protein>
    <submittedName>
        <fullName evidence="1">Uncharacterized protein</fullName>
    </submittedName>
</protein>
<dbReference type="AlphaFoldDB" id="X0XB09"/>